<evidence type="ECO:0000256" key="1">
    <source>
        <dbReference type="ARBA" id="ARBA00004613"/>
    </source>
</evidence>
<dbReference type="SUPFAM" id="SSF49313">
    <property type="entry name" value="Cadherin-like"/>
    <property type="match status" value="1"/>
</dbReference>
<dbReference type="GO" id="GO:0016020">
    <property type="term" value="C:membrane"/>
    <property type="evidence" value="ECO:0007669"/>
    <property type="project" value="InterPro"/>
</dbReference>
<dbReference type="PROSITE" id="PS50268">
    <property type="entry name" value="CADHERIN_2"/>
    <property type="match status" value="1"/>
</dbReference>
<feature type="region of interest" description="Disordered" evidence="6">
    <location>
        <begin position="752"/>
        <end position="772"/>
    </location>
</feature>
<gene>
    <name evidence="8" type="ORF">MicloDRAFT_00065150</name>
</gene>
<dbReference type="GO" id="GO:0005509">
    <property type="term" value="F:calcium ion binding"/>
    <property type="evidence" value="ECO:0007669"/>
    <property type="project" value="InterPro"/>
</dbReference>
<evidence type="ECO:0000256" key="3">
    <source>
        <dbReference type="ARBA" id="ARBA00022729"/>
    </source>
</evidence>
<dbReference type="GO" id="GO:0007156">
    <property type="term" value="P:homophilic cell adhesion via plasma membrane adhesion molecules"/>
    <property type="evidence" value="ECO:0007669"/>
    <property type="project" value="InterPro"/>
</dbReference>
<feature type="domain" description="Cadherin" evidence="7">
    <location>
        <begin position="135"/>
        <end position="261"/>
    </location>
</feature>
<dbReference type="PRINTS" id="PR00313">
    <property type="entry name" value="CABNDNGRPT"/>
</dbReference>
<dbReference type="InterPro" id="IPR011049">
    <property type="entry name" value="Serralysin-like_metalloprot_C"/>
</dbReference>
<evidence type="ECO:0000313" key="9">
    <source>
        <dbReference type="Proteomes" id="UP000003947"/>
    </source>
</evidence>
<dbReference type="GO" id="GO:0005576">
    <property type="term" value="C:extracellular region"/>
    <property type="evidence" value="ECO:0007669"/>
    <property type="project" value="UniProtKB-SubCell"/>
</dbReference>
<dbReference type="eggNOG" id="COG2931">
    <property type="taxonomic scope" value="Bacteria"/>
</dbReference>
<dbReference type="CDD" id="cd11304">
    <property type="entry name" value="Cadherin_repeat"/>
    <property type="match status" value="1"/>
</dbReference>
<dbReference type="InterPro" id="IPR001343">
    <property type="entry name" value="Hemolysn_Ca-bd"/>
</dbReference>
<organism evidence="8 9">
    <name type="scientific">Microvirga lotononidis</name>
    <dbReference type="NCBI Taxonomy" id="864069"/>
    <lineage>
        <taxon>Bacteria</taxon>
        <taxon>Pseudomonadati</taxon>
        <taxon>Pseudomonadota</taxon>
        <taxon>Alphaproteobacteria</taxon>
        <taxon>Hyphomicrobiales</taxon>
        <taxon>Methylobacteriaceae</taxon>
        <taxon>Microvirga</taxon>
    </lineage>
</organism>
<reference evidence="8 9" key="1">
    <citation type="submission" date="2012-02" db="EMBL/GenBank/DDBJ databases">
        <title>Improved High-Quality Draft sequence of Microvirga sp. WSM3557.</title>
        <authorList>
            <consortium name="US DOE Joint Genome Institute"/>
            <person name="Lucas S."/>
            <person name="Han J."/>
            <person name="Lapidus A."/>
            <person name="Cheng J.-F."/>
            <person name="Goodwin L."/>
            <person name="Pitluck S."/>
            <person name="Peters L."/>
            <person name="Zhang X."/>
            <person name="Detter J.C."/>
            <person name="Han C."/>
            <person name="Tapia R."/>
            <person name="Land M."/>
            <person name="Hauser L."/>
            <person name="Kyrpides N."/>
            <person name="Ivanova N."/>
            <person name="Pagani I."/>
            <person name="Brau L."/>
            <person name="Yates R."/>
            <person name="O'Hara G."/>
            <person name="Rui T."/>
            <person name="Howieson J."/>
            <person name="Reeve W."/>
            <person name="Woyke T."/>
        </authorList>
    </citation>
    <scope>NUCLEOTIDE SEQUENCE [LARGE SCALE GENOMIC DNA]</scope>
    <source>
        <strain evidence="8 9">WSM3557</strain>
    </source>
</reference>
<dbReference type="HOGENOM" id="CLU_283673_0_0_5"/>
<dbReference type="SUPFAM" id="SSF51120">
    <property type="entry name" value="beta-Roll"/>
    <property type="match status" value="2"/>
</dbReference>
<evidence type="ECO:0000259" key="7">
    <source>
        <dbReference type="PROSITE" id="PS50268"/>
    </source>
</evidence>
<dbReference type="InterPro" id="IPR018511">
    <property type="entry name" value="Hemolysin-typ_Ca-bd_CS"/>
</dbReference>
<dbReference type="Pfam" id="PF03160">
    <property type="entry name" value="Calx-beta"/>
    <property type="match status" value="1"/>
</dbReference>
<dbReference type="Gene3D" id="2.150.10.10">
    <property type="entry name" value="Serralysin-like metalloprotease, C-terminal"/>
    <property type="match status" value="2"/>
</dbReference>
<dbReference type="Pfam" id="PF00353">
    <property type="entry name" value="HemolysinCabind"/>
    <property type="match status" value="3"/>
</dbReference>
<comment type="subcellular location">
    <subcellularLocation>
        <location evidence="1">Secreted</location>
    </subcellularLocation>
</comment>
<dbReference type="GO" id="GO:0007154">
    <property type="term" value="P:cell communication"/>
    <property type="evidence" value="ECO:0007669"/>
    <property type="project" value="InterPro"/>
</dbReference>
<evidence type="ECO:0000256" key="5">
    <source>
        <dbReference type="ARBA" id="ARBA00022837"/>
    </source>
</evidence>
<dbReference type="PANTHER" id="PTHR38340:SF1">
    <property type="entry name" value="S-LAYER PROTEIN"/>
    <property type="match status" value="1"/>
</dbReference>
<feature type="compositionally biased region" description="Polar residues" evidence="6">
    <location>
        <begin position="752"/>
        <end position="768"/>
    </location>
</feature>
<dbReference type="PATRIC" id="fig|864069.3.peg.6968"/>
<dbReference type="InterPro" id="IPR015919">
    <property type="entry name" value="Cadherin-like_sf"/>
</dbReference>
<dbReference type="EMBL" id="JH660647">
    <property type="protein sequence ID" value="EIM25786.1"/>
    <property type="molecule type" value="Genomic_DNA"/>
</dbReference>
<evidence type="ECO:0000313" key="8">
    <source>
        <dbReference type="EMBL" id="EIM25786.1"/>
    </source>
</evidence>
<evidence type="ECO:0000256" key="4">
    <source>
        <dbReference type="ARBA" id="ARBA00022737"/>
    </source>
</evidence>
<keyword evidence="3" id="KW-0732">Signal</keyword>
<name>I4YP94_9HYPH</name>
<dbReference type="InterPro" id="IPR050557">
    <property type="entry name" value="RTX_toxin/Mannuronan_C5-epim"/>
</dbReference>
<dbReference type="InterPro" id="IPR038081">
    <property type="entry name" value="CalX-like_sf"/>
</dbReference>
<accession>I4YP94</accession>
<dbReference type="RefSeq" id="WP_009494545.1">
    <property type="nucleotide sequence ID" value="NZ_CP141048.1"/>
</dbReference>
<dbReference type="PROSITE" id="PS00330">
    <property type="entry name" value="HEMOLYSIN_CALCIUM"/>
    <property type="match status" value="1"/>
</dbReference>
<dbReference type="InterPro" id="IPR002126">
    <property type="entry name" value="Cadherin-like_dom"/>
</dbReference>
<keyword evidence="2" id="KW-0964">Secreted</keyword>
<dbReference type="Proteomes" id="UP000003947">
    <property type="component" value="Unassembled WGS sequence"/>
</dbReference>
<keyword evidence="5" id="KW-0106">Calcium</keyword>
<dbReference type="Gene3D" id="2.60.40.2030">
    <property type="match status" value="1"/>
</dbReference>
<dbReference type="OrthoDB" id="9342475at2"/>
<keyword evidence="9" id="KW-1185">Reference proteome</keyword>
<dbReference type="STRING" id="864069.MicloDRAFT_00065150"/>
<dbReference type="AlphaFoldDB" id="I4YP94"/>
<dbReference type="PANTHER" id="PTHR38340">
    <property type="entry name" value="S-LAYER PROTEIN"/>
    <property type="match status" value="1"/>
</dbReference>
<keyword evidence="4" id="KW-0677">Repeat</keyword>
<dbReference type="Gene3D" id="2.60.40.60">
    <property type="entry name" value="Cadherins"/>
    <property type="match status" value="1"/>
</dbReference>
<proteinExistence type="predicted"/>
<dbReference type="SUPFAM" id="SSF141072">
    <property type="entry name" value="CalX-like"/>
    <property type="match status" value="1"/>
</dbReference>
<evidence type="ECO:0000256" key="6">
    <source>
        <dbReference type="SAM" id="MobiDB-lite"/>
    </source>
</evidence>
<sequence>MAILNWNAGPGGTNNSPTNNKIVIFPENQQTDVLIGTVTTYDSTLTYRWKKVGGVDQNQGGRYRFAIENGQIKIYVASGGPAMFDYDGQFPFHSIQIEGVNGSGAVIDLGQFTINLTDVAEPSTDILTVVPSDGYDQPASMTIQEGQAGALAGMFGVDQDEGGNQGYSNTFQLDNTVANNANELFSIAQNADGVYVLSASNQLDWDSYGQPGSKLRSDDGGTTRYYIVGVKTTDAGNQTFTKAMKVFVTNNPVDDVALPTITATAATVNAESTGTVYATPFNGNLSVSYGNTTDQLTVEVSFPAGNGAFQGQTAGGDATTKIYSFTGTLTQVNTWLAGLQFNPADSYTGAGQTTTFTVQVKPQGAGTWSATSNAIAVAADINDNAVISTGQGDQAATVGSAINPFKDMVLTDEENDDITLTVTFAAGGGTWGGLTSGGGVTVVNNAGTGTLTFTGKAGAVTTFLDAVTFTPTAAGTKTFAYSVVDQHTGAGQHTAVTGTNFTVTATALPSLAIEDQLVHEGNNGVTLITFTVTRSGDPSVAVDVDWALSHVTTNGTDFVFDPGHPANGSLHFAAGQVTQQVVIQVAGDTDFEQNETFRISLSNPTTGVTITRATATGTIMNDDTDSGNSLPTIAVGGNGQVEFTATNQGPVDAFDNLIVADAESDTLSLAIEFNAADGNLIAADGASVFIPNPGQGTVKRYDFGNNLTAQQVNDILHALRFDPADRAAGGAPVTTTFTIKVTDVAHPTTPVTNTDVKVTSTPPANQPNHAPAGLSLSNNFVLEYAAPGSTEIGVLSATDPDGQTLTFSLLENAGGRFAISGNKLVLAGPGVNYEEAKSHQIKVRVDDGHGGVQDQVFTINVGDQVTLNKRGTKKPDKLNGSALDDILKGGTGTAKDIIKGLAGDDQLYGENGDDSLVGGDGLDSLYGGNGNDTLKGDAGKDFLKGDAGNDKMYGGLGNDVLYGGKGNDLLKGDADDDVLYGEEGNDKLYGGAGNDTFVFNKKTNKATNFDQIYDFKSAQDKIFLDNAVFKKLGTAGTFDAPVKLDASMFRTNKAKDKNDYLVYKGGVLYYDADGSGKGTAVEIVKVKGLKVTDIWVI</sequence>
<protein>
    <submittedName>
        <fullName evidence="8">Putative calcium-binding protein</fullName>
    </submittedName>
</protein>
<dbReference type="InterPro" id="IPR003644">
    <property type="entry name" value="Calx_beta"/>
</dbReference>
<evidence type="ECO:0000256" key="2">
    <source>
        <dbReference type="ARBA" id="ARBA00022525"/>
    </source>
</evidence>